<dbReference type="Proteomes" id="UP000286100">
    <property type="component" value="Unassembled WGS sequence"/>
</dbReference>
<reference evidence="2 3" key="1">
    <citation type="submission" date="2018-09" db="EMBL/GenBank/DDBJ databases">
        <authorList>
            <person name="Zhu H."/>
        </authorList>
    </citation>
    <scope>NUCLEOTIDE SEQUENCE [LARGE SCALE GENOMIC DNA]</scope>
    <source>
        <strain evidence="2 3">K2R01-6</strain>
    </source>
</reference>
<evidence type="ECO:0000313" key="3">
    <source>
        <dbReference type="Proteomes" id="UP000286100"/>
    </source>
</evidence>
<proteinExistence type="predicted"/>
<dbReference type="RefSeq" id="WP_119761404.1">
    <property type="nucleotide sequence ID" value="NZ_QYUM01000003.1"/>
</dbReference>
<feature type="domain" description="MobA/VirD2-like nuclease" evidence="1">
    <location>
        <begin position="141"/>
        <end position="202"/>
    </location>
</feature>
<comment type="caution">
    <text evidence="2">The sequence shown here is derived from an EMBL/GenBank/DDBJ whole genome shotgun (WGS) entry which is preliminary data.</text>
</comment>
<dbReference type="OrthoDB" id="9809969at2"/>
<dbReference type="Pfam" id="PF11843">
    <property type="entry name" value="DUF3363"/>
    <property type="match status" value="1"/>
</dbReference>
<dbReference type="AlphaFoldDB" id="A0A418WJW3"/>
<sequence>MSNEDEFEPRLGRMRARTGNHGCKYLHRVLAAANLARGGSAMPGGRTRRFDGSRIGRGAGIGRVLASRDRYAAFRQRRVIIKSRIVKLAGKGLAGARAHLRYIERDGTTRGGGRGELYGADSDKVDGRAFLDRGAQDRHQFRFIVSPEDGAEYEDLKPLTRRLMARMEEDLGTKLDWVAVDHFNTGHPHTHIVVRGRDDRGKDLIIAREYITQGMRERAAELVDLDLGPRSTSDIEDRLRGEVDQERLTSIDRALLRDVDEAGLVSAAGRDALDQTIRMGRLRKLERLGLAQLANKMLWGLDPDLAGTLRRMGERGDIIRTMQRAFTARGHAPALADQAIYDPGVPGARPLVGRVIERGLSDELNDRHYLLVEATDGRTHYVEIGRGENVDMLASGAIVRIEPFASGVREADRTVATVAAANGGRYDIDAHLSYDATATEAFAETHVHRLEAMRRLTGGVTREADGTWIIEPDHLERAATYEAARARDRPVMVEALSSQPLGKLIEADAATWLDRELIAADPVPLRDAGFGADARDAQARRRQWLIAQGLAEDTGGQTAYRAGMIDLLRRRELLRTATQLSRELGMAFAETMDGEQISGIYRRPIDIMGGRLALIEKSREFTLVPWRPDLDRHVGKSVSGIMRGDGISWTNGRQRSGPSIS</sequence>
<dbReference type="EMBL" id="QYUM01000003">
    <property type="protein sequence ID" value="RJF90308.1"/>
    <property type="molecule type" value="Genomic_DNA"/>
</dbReference>
<protein>
    <submittedName>
        <fullName evidence="2">DUF3363 domain-containing protein</fullName>
    </submittedName>
</protein>
<accession>A0A418WJW3</accession>
<name>A0A418WJW3_9SPHN</name>
<dbReference type="Pfam" id="PF03432">
    <property type="entry name" value="Relaxase"/>
    <property type="match status" value="1"/>
</dbReference>
<keyword evidence="3" id="KW-1185">Reference proteome</keyword>
<dbReference type="InterPro" id="IPR005094">
    <property type="entry name" value="Endonuclease_MobA/VirD2"/>
</dbReference>
<dbReference type="NCBIfam" id="NF041267">
    <property type="entry name" value="relax_RlxS"/>
    <property type="match status" value="1"/>
</dbReference>
<evidence type="ECO:0000259" key="1">
    <source>
        <dbReference type="Pfam" id="PF03432"/>
    </source>
</evidence>
<organism evidence="2 3">
    <name type="scientific">Sphingomonas cavernae</name>
    <dbReference type="NCBI Taxonomy" id="2320861"/>
    <lineage>
        <taxon>Bacteria</taxon>
        <taxon>Pseudomonadati</taxon>
        <taxon>Pseudomonadota</taxon>
        <taxon>Alphaproteobacteria</taxon>
        <taxon>Sphingomonadales</taxon>
        <taxon>Sphingomonadaceae</taxon>
        <taxon>Sphingomonas</taxon>
    </lineage>
</organism>
<dbReference type="InterPro" id="IPR021795">
    <property type="entry name" value="DUF3363"/>
</dbReference>
<evidence type="ECO:0000313" key="2">
    <source>
        <dbReference type="EMBL" id="RJF90308.1"/>
    </source>
</evidence>
<gene>
    <name evidence="2" type="ORF">D3876_08565</name>
</gene>